<dbReference type="EMBL" id="PHEX01000014">
    <property type="protein sequence ID" value="PKQ28503.1"/>
    <property type="molecule type" value="Genomic_DNA"/>
</dbReference>
<dbReference type="Pfam" id="PF04471">
    <property type="entry name" value="Mrr_cat"/>
    <property type="match status" value="1"/>
</dbReference>
<accession>A0A2N3G733</accession>
<evidence type="ECO:0000259" key="1">
    <source>
        <dbReference type="Pfam" id="PF04471"/>
    </source>
</evidence>
<sequence length="551" mass="62325">MNGYYSREQFTNRRLELTRLESAYEATLDGKPARIAFLGLRRIGKSILFDRFVESKRTAGRKGLAIVDFERAVSNPETFSQVYVGTIAGQIIGGAKRRPRDFLRLENALSTELGESKAFREVAGRILTELRKADHDQALLYELALGFPQELAEELGEAIMLFIDEFQYLMNLRRYKGIGDPRRLLKATLERQNMVGYVIAGSEITILEDALQSHASPLFGMFARERLGPFDKVDSLELIGKLAPGLGARAAGKICDYSGGNPFYITAIAQKTAGLIKEEGFDEEDGVDHAFLEEVLADWGRIFDFCYYLMEISLDRARGSGNLKALLQLMAEENQGMTATEIARLAHKTPQATRNYLLELCRFDILERERDLFSFRDPLFKYWLANLRTGIAWSTTPTRADVWMSLDQHREALKALSDELGTAKESVLREVLGLFDGQLIAGELLGAGEDIVLPKFDKVEPFIDENGEELEAVGQGKHIWACELKWRRSTAGETEVRRLLERARKIRAERAWLISKAGFTREALALMRKESVLHSNGDQLREIEKVVRRET</sequence>
<dbReference type="PANTHER" id="PTHR34301:SF8">
    <property type="entry name" value="ATPASE DOMAIN-CONTAINING PROTEIN"/>
    <property type="match status" value="1"/>
</dbReference>
<dbReference type="SUPFAM" id="SSF52980">
    <property type="entry name" value="Restriction endonuclease-like"/>
    <property type="match status" value="1"/>
</dbReference>
<reference evidence="2 3" key="1">
    <citation type="journal article" date="2017" name="ISME J.">
        <title>Potential for microbial H2 and metal transformations associated with novel bacteria and archaea in deep terrestrial subsurface sediments.</title>
        <authorList>
            <person name="Hernsdorf A.W."/>
            <person name="Amano Y."/>
            <person name="Miyakawa K."/>
            <person name="Ise K."/>
            <person name="Suzuki Y."/>
            <person name="Anantharaman K."/>
            <person name="Probst A."/>
            <person name="Burstein D."/>
            <person name="Thomas B.C."/>
            <person name="Banfield J.F."/>
        </authorList>
    </citation>
    <scope>NUCLEOTIDE SEQUENCE [LARGE SCALE GENOMIC DNA]</scope>
    <source>
        <strain evidence="2">HGW-Actinobacteria-3</strain>
    </source>
</reference>
<evidence type="ECO:0000313" key="3">
    <source>
        <dbReference type="Proteomes" id="UP000233654"/>
    </source>
</evidence>
<dbReference type="GO" id="GO:0009307">
    <property type="term" value="P:DNA restriction-modification system"/>
    <property type="evidence" value="ECO:0007669"/>
    <property type="project" value="InterPro"/>
</dbReference>
<name>A0A2N3G733_9ACTN</name>
<dbReference type="Proteomes" id="UP000233654">
    <property type="component" value="Unassembled WGS sequence"/>
</dbReference>
<evidence type="ECO:0000313" key="2">
    <source>
        <dbReference type="EMBL" id="PKQ28503.1"/>
    </source>
</evidence>
<proteinExistence type="predicted"/>
<organism evidence="2 3">
    <name type="scientific">Candidatus Anoxymicrobium japonicum</name>
    <dbReference type="NCBI Taxonomy" id="2013648"/>
    <lineage>
        <taxon>Bacteria</taxon>
        <taxon>Bacillati</taxon>
        <taxon>Actinomycetota</taxon>
        <taxon>Candidatus Geothermincolia</taxon>
        <taxon>Candidatus Geothermincolales</taxon>
        <taxon>Candidatus Anoxymicrobiaceae</taxon>
        <taxon>Candidatus Anoxymicrobium</taxon>
    </lineage>
</organism>
<dbReference type="GO" id="GO:0003677">
    <property type="term" value="F:DNA binding"/>
    <property type="evidence" value="ECO:0007669"/>
    <property type="project" value="InterPro"/>
</dbReference>
<dbReference type="AlphaFoldDB" id="A0A2N3G733"/>
<dbReference type="GO" id="GO:0004519">
    <property type="term" value="F:endonuclease activity"/>
    <property type="evidence" value="ECO:0007669"/>
    <property type="project" value="InterPro"/>
</dbReference>
<dbReference type="InterPro" id="IPR011335">
    <property type="entry name" value="Restrct_endonuc-II-like"/>
</dbReference>
<feature type="domain" description="Restriction endonuclease type IV Mrr" evidence="1">
    <location>
        <begin position="475"/>
        <end position="542"/>
    </location>
</feature>
<dbReference type="InterPro" id="IPR027417">
    <property type="entry name" value="P-loop_NTPase"/>
</dbReference>
<dbReference type="PANTHER" id="PTHR34301">
    <property type="entry name" value="DNA-BINDING PROTEIN-RELATED"/>
    <property type="match status" value="1"/>
</dbReference>
<gene>
    <name evidence="2" type="ORF">CVT63_02575</name>
</gene>
<dbReference type="SUPFAM" id="SSF52540">
    <property type="entry name" value="P-loop containing nucleoside triphosphate hydrolases"/>
    <property type="match status" value="1"/>
</dbReference>
<protein>
    <recommendedName>
        <fullName evidence="1">Restriction endonuclease type IV Mrr domain-containing protein</fullName>
    </recommendedName>
</protein>
<dbReference type="Gene3D" id="3.40.50.300">
    <property type="entry name" value="P-loop containing nucleotide triphosphate hydrolases"/>
    <property type="match status" value="1"/>
</dbReference>
<dbReference type="InterPro" id="IPR007560">
    <property type="entry name" value="Restrct_endonuc_IV_Mrr"/>
</dbReference>
<comment type="caution">
    <text evidence="2">The sequence shown here is derived from an EMBL/GenBank/DDBJ whole genome shotgun (WGS) entry which is preliminary data.</text>
</comment>